<dbReference type="PANTHER" id="PTHR23057">
    <property type="entry name" value="JUXTAPOSED WITH ANOTHER ZINC FINGER PROTEIN 1"/>
    <property type="match status" value="1"/>
</dbReference>
<feature type="compositionally biased region" description="Low complexity" evidence="5">
    <location>
        <begin position="615"/>
        <end position="631"/>
    </location>
</feature>
<dbReference type="STRING" id="945553.A0A0D2NBT8"/>
<keyword evidence="2" id="KW-0677">Repeat</keyword>
<evidence type="ECO:0000259" key="6">
    <source>
        <dbReference type="SMART" id="SM00355"/>
    </source>
</evidence>
<feature type="compositionally biased region" description="Acidic residues" evidence="5">
    <location>
        <begin position="202"/>
        <end position="212"/>
    </location>
</feature>
<dbReference type="OMA" id="HNARIPA"/>
<feature type="region of interest" description="Disordered" evidence="5">
    <location>
        <begin position="439"/>
        <end position="541"/>
    </location>
</feature>
<dbReference type="OrthoDB" id="3269380at2759"/>
<evidence type="ECO:0000256" key="5">
    <source>
        <dbReference type="SAM" id="MobiDB-lite"/>
    </source>
</evidence>
<feature type="region of interest" description="Disordered" evidence="5">
    <location>
        <begin position="857"/>
        <end position="904"/>
    </location>
</feature>
<keyword evidence="1" id="KW-0479">Metal-binding</keyword>
<dbReference type="Proteomes" id="UP000054270">
    <property type="component" value="Unassembled WGS sequence"/>
</dbReference>
<feature type="compositionally biased region" description="Low complexity" evidence="5">
    <location>
        <begin position="304"/>
        <end position="326"/>
    </location>
</feature>
<evidence type="ECO:0000256" key="4">
    <source>
        <dbReference type="ARBA" id="ARBA00022833"/>
    </source>
</evidence>
<feature type="compositionally biased region" description="Pro residues" evidence="5">
    <location>
        <begin position="221"/>
        <end position="230"/>
    </location>
</feature>
<proteinExistence type="predicted"/>
<feature type="compositionally biased region" description="Polar residues" evidence="5">
    <location>
        <begin position="857"/>
        <end position="878"/>
    </location>
</feature>
<gene>
    <name evidence="7" type="ORF">HYPSUDRAFT_287252</name>
</gene>
<evidence type="ECO:0000313" key="7">
    <source>
        <dbReference type="EMBL" id="KJA16604.1"/>
    </source>
</evidence>
<evidence type="ECO:0000256" key="3">
    <source>
        <dbReference type="ARBA" id="ARBA00022771"/>
    </source>
</evidence>
<feature type="compositionally biased region" description="Polar residues" evidence="5">
    <location>
        <begin position="464"/>
        <end position="480"/>
    </location>
</feature>
<feature type="compositionally biased region" description="Low complexity" evidence="5">
    <location>
        <begin position="145"/>
        <end position="196"/>
    </location>
</feature>
<feature type="region of interest" description="Disordered" evidence="5">
    <location>
        <begin position="962"/>
        <end position="997"/>
    </location>
</feature>
<feature type="compositionally biased region" description="Low complexity" evidence="5">
    <location>
        <begin position="231"/>
        <end position="244"/>
    </location>
</feature>
<evidence type="ECO:0000256" key="2">
    <source>
        <dbReference type="ARBA" id="ARBA00022737"/>
    </source>
</evidence>
<dbReference type="PANTHER" id="PTHR23057:SF0">
    <property type="entry name" value="JUXTAPOSED WITH ANOTHER ZINC FINGER PROTEIN 1"/>
    <property type="match status" value="1"/>
</dbReference>
<evidence type="ECO:0000313" key="8">
    <source>
        <dbReference type="Proteomes" id="UP000054270"/>
    </source>
</evidence>
<feature type="region of interest" description="Disordered" evidence="5">
    <location>
        <begin position="288"/>
        <end position="329"/>
    </location>
</feature>
<feature type="compositionally biased region" description="Low complexity" evidence="5">
    <location>
        <begin position="784"/>
        <end position="795"/>
    </location>
</feature>
<dbReference type="GO" id="GO:0005634">
    <property type="term" value="C:nucleus"/>
    <property type="evidence" value="ECO:0007669"/>
    <property type="project" value="TreeGrafter"/>
</dbReference>
<reference evidence="8" key="1">
    <citation type="submission" date="2014-04" db="EMBL/GenBank/DDBJ databases">
        <title>Evolutionary Origins and Diversification of the Mycorrhizal Mutualists.</title>
        <authorList>
            <consortium name="DOE Joint Genome Institute"/>
            <consortium name="Mycorrhizal Genomics Consortium"/>
            <person name="Kohler A."/>
            <person name="Kuo A."/>
            <person name="Nagy L.G."/>
            <person name="Floudas D."/>
            <person name="Copeland A."/>
            <person name="Barry K.W."/>
            <person name="Cichocki N."/>
            <person name="Veneault-Fourrey C."/>
            <person name="LaButti K."/>
            <person name="Lindquist E.A."/>
            <person name="Lipzen A."/>
            <person name="Lundell T."/>
            <person name="Morin E."/>
            <person name="Murat C."/>
            <person name="Riley R."/>
            <person name="Ohm R."/>
            <person name="Sun H."/>
            <person name="Tunlid A."/>
            <person name="Henrissat B."/>
            <person name="Grigoriev I.V."/>
            <person name="Hibbett D.S."/>
            <person name="Martin F."/>
        </authorList>
    </citation>
    <scope>NUCLEOTIDE SEQUENCE [LARGE SCALE GENOMIC DNA]</scope>
    <source>
        <strain evidence="8">FD-334 SS-4</strain>
    </source>
</reference>
<dbReference type="AlphaFoldDB" id="A0A0D2NBT8"/>
<keyword evidence="3" id="KW-0863">Zinc-finger</keyword>
<feature type="domain" description="C2H2-type" evidence="6">
    <location>
        <begin position="668"/>
        <end position="695"/>
    </location>
</feature>
<name>A0A0D2NBT8_HYPSF</name>
<feature type="compositionally biased region" description="Low complexity" evidence="5">
    <location>
        <begin position="718"/>
        <end position="739"/>
    </location>
</feature>
<feature type="compositionally biased region" description="Low complexity" evidence="5">
    <location>
        <begin position="481"/>
        <end position="522"/>
    </location>
</feature>
<feature type="compositionally biased region" description="Polar residues" evidence="5">
    <location>
        <begin position="290"/>
        <end position="303"/>
    </location>
</feature>
<feature type="compositionally biased region" description="Low complexity" evidence="5">
    <location>
        <begin position="886"/>
        <end position="902"/>
    </location>
</feature>
<protein>
    <recommendedName>
        <fullName evidence="6">C2H2-type domain-containing protein</fullName>
    </recommendedName>
</protein>
<feature type="region of interest" description="Disordered" evidence="5">
    <location>
        <begin position="582"/>
        <end position="638"/>
    </location>
</feature>
<dbReference type="SMART" id="SM00355">
    <property type="entry name" value="ZnF_C2H2"/>
    <property type="match status" value="3"/>
</dbReference>
<accession>A0A0D2NBT8</accession>
<sequence>MHDAGSYSGGDAEGTFNPASFTRHFLGSPISWRASSWGMHNARIPAGSPTAQLLSSIDLNDYRAGKTPSSIESDSIMNALNVFEREGELCRNYTCCGLHLTDLHALLEHFEEVHIVVLDPESAAPQAHIQIPFNPTVHTVPDAQPLPHQGLPHHLQSQQLSQQLPQQRHQQQQQFAQHPQRQQYAQSQPQSQHSQPYATPFDPDDMELDLDLDNTSLSGPPSHPPPPPPSSRSSPSSLAPSSAAPSPPDTPISTPLSAYPSSPGYLPMGFSGAQGQYVSGPPSPLGMSAYGSTAPSTAASTRQNSPSPSANSPESSNSSNANMSTNGRPALSALTFPRSLFPAGFPASGFAGPGFSGAGRGGSGLNNGSTIQPEDAFNAYARFASDYSSCMPGAQFNGATVDEASAWGANDVGQGIGGAVNGDGNEGCVPPALLFAGVGSPGKSGNPKKSQHGSKGAHAARAQAPTQNGQSNQSGATAANATPQLSTTTAAQSSSASHNTISAPTPSYAPVTTTATASPSASLQRPPTSLLMSKPFRCPKPNCNKSYKQANGLKYHMTHGSCNFAPPKDLEHVKDLLERKRREREANGGQPSGGQGSGLVRSTSLGSAPQPMINGQSHSQTPSHSQTQPGTPLSPTSILSLTPADLAHISESDLVEVEREAERRLRPFACGVGECTRRYKNMNGLRYHYQHSGDHGAVGLALLASGVHECLGGKRGQAGHNQNQNQNQNQHSQPQQAGAHRLGGGGKGSVSVPVSRAGSVSVATSRVGTPAPHGQSAFMSTYGQQHQSQQQQQQHAYALPPMTLGLGLQPLGAASNASSTATLTPNTMSNLKTTAITPTTAPPMAVQAQAFVVPQATSQFQAQHSRSSSGTSNASPSRPGSAGTHAQAQQQPQTQQASPQSQLNVAQGQYAYPSSVYQHYAQQQQRYGLGLGLGKGVALGTGPSGSANVNVLGANSTLNSPLNPTTAAAPSSAAEASPAASSSSSSSGNSGSPSASGAEYGGGLFLNAHGEFVASEDALGLGFGQQNAEHGHREMGLEEQEQDAARAAAMYARQQHQQNAAGVGMEL</sequence>
<dbReference type="GO" id="GO:0008270">
    <property type="term" value="F:zinc ion binding"/>
    <property type="evidence" value="ECO:0007669"/>
    <property type="project" value="UniProtKB-KW"/>
</dbReference>
<dbReference type="InterPro" id="IPR051580">
    <property type="entry name" value="ZnF-Chromatin_assoc"/>
</dbReference>
<feature type="region of interest" description="Disordered" evidence="5">
    <location>
        <begin position="713"/>
        <end position="795"/>
    </location>
</feature>
<evidence type="ECO:0000256" key="1">
    <source>
        <dbReference type="ARBA" id="ARBA00022723"/>
    </source>
</evidence>
<feature type="domain" description="C2H2-type" evidence="6">
    <location>
        <begin position="536"/>
        <end position="559"/>
    </location>
</feature>
<feature type="compositionally biased region" description="Low complexity" evidence="5">
    <location>
        <begin position="967"/>
        <end position="997"/>
    </location>
</feature>
<keyword evidence="8" id="KW-1185">Reference proteome</keyword>
<keyword evidence="4" id="KW-0862">Zinc</keyword>
<feature type="region of interest" description="Disordered" evidence="5">
    <location>
        <begin position="136"/>
        <end position="259"/>
    </location>
</feature>
<feature type="domain" description="C2H2-type" evidence="6">
    <location>
        <begin position="93"/>
        <end position="114"/>
    </location>
</feature>
<dbReference type="InterPro" id="IPR013087">
    <property type="entry name" value="Znf_C2H2_type"/>
</dbReference>
<organism evidence="7 8">
    <name type="scientific">Hypholoma sublateritium (strain FD-334 SS-4)</name>
    <dbReference type="NCBI Taxonomy" id="945553"/>
    <lineage>
        <taxon>Eukaryota</taxon>
        <taxon>Fungi</taxon>
        <taxon>Dikarya</taxon>
        <taxon>Basidiomycota</taxon>
        <taxon>Agaricomycotina</taxon>
        <taxon>Agaricomycetes</taxon>
        <taxon>Agaricomycetidae</taxon>
        <taxon>Agaricales</taxon>
        <taxon>Agaricineae</taxon>
        <taxon>Strophariaceae</taxon>
        <taxon>Hypholoma</taxon>
    </lineage>
</organism>
<dbReference type="EMBL" id="KN817618">
    <property type="protein sequence ID" value="KJA16604.1"/>
    <property type="molecule type" value="Genomic_DNA"/>
</dbReference>